<sequence>MGGISRMIKAELGEDTYVLPLMVGSNIADDMKNGFFMPVNDQVDLVCDMVKKDPRLQDGFNAMGFSQGGQFMRAYIQRCNTPKVHNFISVGGQHQGVFGMPKCTGQNFFCEEMKVLLNAGAYLPFVQNYLVQAEYWHDPLQEEVYKKSCVFMPEINNELAAKNQTYRENLQSLNRFVMIKFTKDTMVTPPESEWFGFYAPGQDKEITTLKESDLYKEDWLGLQEMDKNGQLVFLSVEGDHLRFSHEWFVAEIINKYLV</sequence>
<evidence type="ECO:0000256" key="8">
    <source>
        <dbReference type="ARBA" id="ARBA00031934"/>
    </source>
</evidence>
<dbReference type="GO" id="GO:0008474">
    <property type="term" value="F:palmitoyl-(protein) hydrolase activity"/>
    <property type="evidence" value="ECO:0007669"/>
    <property type="project" value="UniProtKB-EC"/>
</dbReference>
<dbReference type="PRINTS" id="PR00414">
    <property type="entry name" value="PPTHIESTRASE"/>
</dbReference>
<dbReference type="PANTHER" id="PTHR11247">
    <property type="entry name" value="PALMITOYL-PROTEIN THIOESTERASE/DOLICHYLDIPHOSPHATASE 1"/>
    <property type="match status" value="1"/>
</dbReference>
<dbReference type="AlphaFoldDB" id="A0A0L0G312"/>
<gene>
    <name evidence="9" type="ORF">SARC_04279</name>
</gene>
<evidence type="ECO:0000256" key="4">
    <source>
        <dbReference type="ARBA" id="ARBA00022729"/>
    </source>
</evidence>
<dbReference type="EC" id="3.1.2.22" evidence="2"/>
<dbReference type="eggNOG" id="KOG2541">
    <property type="taxonomic scope" value="Eukaryota"/>
</dbReference>
<dbReference type="GO" id="GO:0005764">
    <property type="term" value="C:lysosome"/>
    <property type="evidence" value="ECO:0007669"/>
    <property type="project" value="TreeGrafter"/>
</dbReference>
<dbReference type="Gene3D" id="3.40.50.1820">
    <property type="entry name" value="alpha/beta hydrolase"/>
    <property type="match status" value="1"/>
</dbReference>
<evidence type="ECO:0000256" key="2">
    <source>
        <dbReference type="ARBA" id="ARBA00012423"/>
    </source>
</evidence>
<evidence type="ECO:0000313" key="9">
    <source>
        <dbReference type="EMBL" id="KNC83470.1"/>
    </source>
</evidence>
<proteinExistence type="inferred from homology"/>
<evidence type="ECO:0000256" key="1">
    <source>
        <dbReference type="ARBA" id="ARBA00010758"/>
    </source>
</evidence>
<evidence type="ECO:0000256" key="6">
    <source>
        <dbReference type="ARBA" id="ARBA00023157"/>
    </source>
</evidence>
<evidence type="ECO:0000256" key="5">
    <source>
        <dbReference type="ARBA" id="ARBA00022801"/>
    </source>
</evidence>
<dbReference type="PANTHER" id="PTHR11247:SF8">
    <property type="entry name" value="PALMITOYL-PROTEIN THIOESTERASE 1"/>
    <property type="match status" value="1"/>
</dbReference>
<dbReference type="InterPro" id="IPR029058">
    <property type="entry name" value="AB_hydrolase_fold"/>
</dbReference>
<dbReference type="SUPFAM" id="SSF53474">
    <property type="entry name" value="alpha/beta-Hydrolases"/>
    <property type="match status" value="1"/>
</dbReference>
<comment type="similarity">
    <text evidence="1">Belongs to the palmitoyl-protein thioesterase family.</text>
</comment>
<dbReference type="Proteomes" id="UP000054560">
    <property type="component" value="Unassembled WGS sequence"/>
</dbReference>
<dbReference type="FunFam" id="3.40.50.1820:FF:000107">
    <property type="entry name" value="Palmitoyl-protein thioesterase 1"/>
    <property type="match status" value="1"/>
</dbReference>
<dbReference type="InterPro" id="IPR002472">
    <property type="entry name" value="Palm_thioest"/>
</dbReference>
<dbReference type="Pfam" id="PF02089">
    <property type="entry name" value="Palm_thioest"/>
    <property type="match status" value="1"/>
</dbReference>
<name>A0A0L0G312_9EUKA</name>
<keyword evidence="6" id="KW-1015">Disulfide bond</keyword>
<protein>
    <recommendedName>
        <fullName evidence="3">Palmitoyl-protein thioesterase 1</fullName>
        <ecNumber evidence="2">3.1.2.22</ecNumber>
    </recommendedName>
    <alternativeName>
        <fullName evidence="8">Palmitoyl-protein hydrolase 1</fullName>
    </alternativeName>
</protein>
<evidence type="ECO:0000256" key="7">
    <source>
        <dbReference type="ARBA" id="ARBA00023180"/>
    </source>
</evidence>
<dbReference type="GO" id="GO:0006898">
    <property type="term" value="P:receptor-mediated endocytosis"/>
    <property type="evidence" value="ECO:0007669"/>
    <property type="project" value="TreeGrafter"/>
</dbReference>
<dbReference type="STRING" id="667725.A0A0L0G312"/>
<evidence type="ECO:0000313" key="10">
    <source>
        <dbReference type="Proteomes" id="UP000054560"/>
    </source>
</evidence>
<dbReference type="EMBL" id="KQ241831">
    <property type="protein sequence ID" value="KNC83470.1"/>
    <property type="molecule type" value="Genomic_DNA"/>
</dbReference>
<dbReference type="OrthoDB" id="10263094at2759"/>
<evidence type="ECO:0000256" key="3">
    <source>
        <dbReference type="ARBA" id="ARBA00014212"/>
    </source>
</evidence>
<keyword evidence="4" id="KW-0732">Signal</keyword>
<dbReference type="RefSeq" id="XP_014157372.1">
    <property type="nucleotide sequence ID" value="XM_014301897.1"/>
</dbReference>
<dbReference type="GeneID" id="25904783"/>
<keyword evidence="7" id="KW-0325">Glycoprotein</keyword>
<keyword evidence="10" id="KW-1185">Reference proteome</keyword>
<accession>A0A0L0G312</accession>
<reference evidence="9 10" key="1">
    <citation type="submission" date="2011-02" db="EMBL/GenBank/DDBJ databases">
        <title>The Genome Sequence of Sphaeroforma arctica JP610.</title>
        <authorList>
            <consortium name="The Broad Institute Genome Sequencing Platform"/>
            <person name="Russ C."/>
            <person name="Cuomo C."/>
            <person name="Young S.K."/>
            <person name="Zeng Q."/>
            <person name="Gargeya S."/>
            <person name="Alvarado L."/>
            <person name="Berlin A."/>
            <person name="Chapman S.B."/>
            <person name="Chen Z."/>
            <person name="Freedman E."/>
            <person name="Gellesch M."/>
            <person name="Goldberg J."/>
            <person name="Griggs A."/>
            <person name="Gujja S."/>
            <person name="Heilman E."/>
            <person name="Heiman D."/>
            <person name="Howarth C."/>
            <person name="Mehta T."/>
            <person name="Neiman D."/>
            <person name="Pearson M."/>
            <person name="Roberts A."/>
            <person name="Saif S."/>
            <person name="Shea T."/>
            <person name="Shenoy N."/>
            <person name="Sisk P."/>
            <person name="Stolte C."/>
            <person name="Sykes S."/>
            <person name="White J."/>
            <person name="Yandava C."/>
            <person name="Burger G."/>
            <person name="Gray M.W."/>
            <person name="Holland P.W.H."/>
            <person name="King N."/>
            <person name="Lang F.B.F."/>
            <person name="Roger A.J."/>
            <person name="Ruiz-Trillo I."/>
            <person name="Haas B."/>
            <person name="Nusbaum C."/>
            <person name="Birren B."/>
        </authorList>
    </citation>
    <scope>NUCLEOTIDE SEQUENCE [LARGE SCALE GENOMIC DNA]</scope>
    <source>
        <strain evidence="9 10">JP610</strain>
    </source>
</reference>
<organism evidence="9 10">
    <name type="scientific">Sphaeroforma arctica JP610</name>
    <dbReference type="NCBI Taxonomy" id="667725"/>
    <lineage>
        <taxon>Eukaryota</taxon>
        <taxon>Ichthyosporea</taxon>
        <taxon>Ichthyophonida</taxon>
        <taxon>Sphaeroforma</taxon>
    </lineage>
</organism>
<keyword evidence="5" id="KW-0378">Hydrolase</keyword>